<keyword evidence="3" id="KW-1185">Reference proteome</keyword>
<evidence type="ECO:0000313" key="3">
    <source>
        <dbReference type="Proteomes" id="UP000599074"/>
    </source>
</evidence>
<protein>
    <recommendedName>
        <fullName evidence="4">Plasmid replication initiator protein</fullName>
    </recommendedName>
</protein>
<evidence type="ECO:0008006" key="4">
    <source>
        <dbReference type="Google" id="ProtNLM"/>
    </source>
</evidence>
<dbReference type="RefSeq" id="WP_168115142.1">
    <property type="nucleotide sequence ID" value="NZ_BOON01000050.1"/>
</dbReference>
<organism evidence="2 3">
    <name type="scientific">Planosporangium mesophilum</name>
    <dbReference type="NCBI Taxonomy" id="689768"/>
    <lineage>
        <taxon>Bacteria</taxon>
        <taxon>Bacillati</taxon>
        <taxon>Actinomycetota</taxon>
        <taxon>Actinomycetes</taxon>
        <taxon>Micromonosporales</taxon>
        <taxon>Micromonosporaceae</taxon>
        <taxon>Planosporangium</taxon>
    </lineage>
</organism>
<feature type="region of interest" description="Disordered" evidence="1">
    <location>
        <begin position="502"/>
        <end position="524"/>
    </location>
</feature>
<comment type="caution">
    <text evidence="2">The sequence shown here is derived from an EMBL/GenBank/DDBJ whole genome shotgun (WGS) entry which is preliminary data.</text>
</comment>
<dbReference type="InterPro" id="IPR046828">
    <property type="entry name" value="RepSA"/>
</dbReference>
<dbReference type="EMBL" id="BOON01000050">
    <property type="protein sequence ID" value="GII25342.1"/>
    <property type="molecule type" value="Genomic_DNA"/>
</dbReference>
<dbReference type="Proteomes" id="UP000599074">
    <property type="component" value="Unassembled WGS sequence"/>
</dbReference>
<name>A0A8J3X2C1_9ACTN</name>
<reference evidence="2" key="1">
    <citation type="submission" date="2021-01" db="EMBL/GenBank/DDBJ databases">
        <title>Whole genome shotgun sequence of Planosporangium mesophilum NBRC 109066.</title>
        <authorList>
            <person name="Komaki H."/>
            <person name="Tamura T."/>
        </authorList>
    </citation>
    <scope>NUCLEOTIDE SEQUENCE</scope>
    <source>
        <strain evidence="2">NBRC 109066</strain>
    </source>
</reference>
<proteinExistence type="predicted"/>
<sequence>MTSTDHTAAAGTPAVPGIVGLLADLAGLPADVHTGGADPYGLIARATSPDFGTWYGRAGRLRGCTHPVRLYGGSTTVDAATGRVLEVFDSTSLPDGVLYKSCGNRREQVCPACSRVYRYDTYHVIAAGLRGGKGVPEHVAEHPALFITLVAPSFGPVHTGPSHQHAARTRCRPRRDKPLCLHGKPAYCYASHAHTDRVLGRPLCLDCYDHAAQVVWNHFAPRLWDRTMTRLRALLRAEAKRLRVRVAVRYAKIAETQRRGVIHYHAVLRLDGYDKTDPEAILPPPAQLSAETFRRLVLAAAADVTYRTPPHPDRPAGWLLEWGAPTGEHRADVRIIRRGIPDAAVTEQHVAGYLAKYVTKSTEVTGLVTRRLTGDTVEHYADPDRHTGRLIDACWTLGRPTHTPTRLSDRPQPDRPAPGLRGRWSCPDCGRPTRLAACAYCNPSEPAPDAETPTASEGNPYAGLRRWAHQYGHGGHITTKSRRYSITMGELRAARQRHITAHASTGPADPDPADHTSTTATEHDQDATVVIGQWRYLGTGWKTIADAALALAAADAARSRTPVGLATA</sequence>
<evidence type="ECO:0000313" key="2">
    <source>
        <dbReference type="EMBL" id="GII25342.1"/>
    </source>
</evidence>
<dbReference type="Pfam" id="PF20199">
    <property type="entry name" value="RepSA"/>
    <property type="match status" value="1"/>
</dbReference>
<accession>A0A8J3X2C1</accession>
<feature type="region of interest" description="Disordered" evidence="1">
    <location>
        <begin position="401"/>
        <end position="420"/>
    </location>
</feature>
<evidence type="ECO:0000256" key="1">
    <source>
        <dbReference type="SAM" id="MobiDB-lite"/>
    </source>
</evidence>
<dbReference type="AlphaFoldDB" id="A0A8J3X2C1"/>
<gene>
    <name evidence="2" type="ORF">Pme01_49390</name>
</gene>